<dbReference type="EMBL" id="CM016553">
    <property type="protein sequence ID" value="TKW30507.1"/>
    <property type="molecule type" value="Genomic_DNA"/>
</dbReference>
<sequence length="622" mass="70326">MPVATAAAAMVAVLPKHAALLQEEEGGGGFIVKGGRARRDVTFLRDEIQKLRGFLEANPQWNNSCLKKQAINSYIAQLSWKLRDLFLDVEDSVDGFLRRAEGRKQPPRRRFGRLADKATDLTAGAVLRRRFAAQLRGFRSRLEELDLDWHHRVVSIFGYAGMRKTTLAWEIYREIEGYFDCVAWVSTPPRRDMNDVLQNILRQVEEPRSNGGDDDDSRGNNLIGCIRKCLQGKRYLVVLDGIWNPEAWIIIRASLPQNDLGSRVITTTCSTIVAKSCSSNCNSRIYNINTFGLGDCRTLFHGRIFGSVGSYPPDLADVADRILIRCAGFPLAIAAISSLLACKPRARSVWEDVCNCITASPRTTEGMRRILSLGYHDLPHHLKVCLWHLSIFPADYPIDHDRVIRSWMAEGLVWEKSGKTVEEVGESYLEELMDRQMIQLDHGSHDGEAKAYVLSSMMLEIIRFESVQENFVTVLENGKPASVSSSKIRRLSIISFGEVHDIDIPASSVTMSRIRSLYIFGNAGKKLTFKNLTFLRVLDLQGCKDLKNHNVKEIAGLRDLRYLSIRDTRISEIPDQIAQLQNLTTLDLRGTEVQELPASVLQLQRQRLAHLLFDDKMRFPSR</sequence>
<dbReference type="Pfam" id="PF00931">
    <property type="entry name" value="NB-ARC"/>
    <property type="match status" value="1"/>
</dbReference>
<feature type="domain" description="Disease resistance protein winged helix" evidence="9">
    <location>
        <begin position="391"/>
        <end position="462"/>
    </location>
</feature>
<feature type="domain" description="NB-ARC" evidence="7">
    <location>
        <begin position="151"/>
        <end position="301"/>
    </location>
</feature>
<keyword evidence="12" id="KW-1185">Reference proteome</keyword>
<dbReference type="AlphaFoldDB" id="A0A4U6VZM1"/>
<dbReference type="InterPro" id="IPR055414">
    <property type="entry name" value="LRR_R13L4/SHOC2-like"/>
</dbReference>
<feature type="domain" description="Disease resistance R13L4/SHOC-2-like LRR" evidence="10">
    <location>
        <begin position="514"/>
        <end position="621"/>
    </location>
</feature>
<dbReference type="GO" id="GO:0042742">
    <property type="term" value="P:defense response to bacterium"/>
    <property type="evidence" value="ECO:0007669"/>
    <property type="project" value="UniProtKB-ARBA"/>
</dbReference>
<evidence type="ECO:0000256" key="2">
    <source>
        <dbReference type="ARBA" id="ARBA00022614"/>
    </source>
</evidence>
<evidence type="ECO:0000256" key="5">
    <source>
        <dbReference type="ARBA" id="ARBA00022821"/>
    </source>
</evidence>
<dbReference type="InterPro" id="IPR042197">
    <property type="entry name" value="Apaf_helical"/>
</dbReference>
<evidence type="ECO:0000259" key="9">
    <source>
        <dbReference type="Pfam" id="PF23559"/>
    </source>
</evidence>
<evidence type="ECO:0000256" key="3">
    <source>
        <dbReference type="ARBA" id="ARBA00022737"/>
    </source>
</evidence>
<dbReference type="GO" id="GO:0002758">
    <property type="term" value="P:innate immune response-activating signaling pathway"/>
    <property type="evidence" value="ECO:0007669"/>
    <property type="project" value="UniProtKB-ARBA"/>
</dbReference>
<dbReference type="SUPFAM" id="SSF52540">
    <property type="entry name" value="P-loop containing nucleoside triphosphate hydrolases"/>
    <property type="match status" value="1"/>
</dbReference>
<dbReference type="Gene3D" id="3.80.10.10">
    <property type="entry name" value="Ribonuclease Inhibitor"/>
    <property type="match status" value="1"/>
</dbReference>
<dbReference type="InterPro" id="IPR036388">
    <property type="entry name" value="WH-like_DNA-bd_sf"/>
</dbReference>
<dbReference type="Gene3D" id="1.20.5.4130">
    <property type="match status" value="1"/>
</dbReference>
<dbReference type="Gramene" id="TKW30507">
    <property type="protein sequence ID" value="TKW30507"/>
    <property type="gene ID" value="SEVIR_2G042500v2"/>
</dbReference>
<evidence type="ECO:0000313" key="11">
    <source>
        <dbReference type="EMBL" id="TKW30507.1"/>
    </source>
</evidence>
<evidence type="ECO:0000259" key="8">
    <source>
        <dbReference type="Pfam" id="PF18052"/>
    </source>
</evidence>
<dbReference type="Gene3D" id="1.10.8.430">
    <property type="entry name" value="Helical domain of apoptotic protease-activating factors"/>
    <property type="match status" value="1"/>
</dbReference>
<name>A0A4U6VZM1_SETVI</name>
<keyword evidence="2" id="KW-0433">Leucine-rich repeat</keyword>
<feature type="domain" description="Disease resistance N-terminal" evidence="8">
    <location>
        <begin position="10"/>
        <end position="110"/>
    </location>
</feature>
<keyword evidence="6" id="KW-0175">Coiled coil</keyword>
<dbReference type="Pfam" id="PF23598">
    <property type="entry name" value="LRR_14"/>
    <property type="match status" value="1"/>
</dbReference>
<evidence type="ECO:0000256" key="1">
    <source>
        <dbReference type="ARBA" id="ARBA00008894"/>
    </source>
</evidence>
<dbReference type="FunFam" id="1.10.10.10:FF:000322">
    <property type="entry name" value="Probable disease resistance protein At1g63360"/>
    <property type="match status" value="1"/>
</dbReference>
<dbReference type="Pfam" id="PF18052">
    <property type="entry name" value="Rx_N"/>
    <property type="match status" value="1"/>
</dbReference>
<dbReference type="PANTHER" id="PTHR23155">
    <property type="entry name" value="DISEASE RESISTANCE PROTEIN RP"/>
    <property type="match status" value="1"/>
</dbReference>
<dbReference type="SUPFAM" id="SSF52058">
    <property type="entry name" value="L domain-like"/>
    <property type="match status" value="1"/>
</dbReference>
<dbReference type="InterPro" id="IPR002182">
    <property type="entry name" value="NB-ARC"/>
</dbReference>
<dbReference type="Gene3D" id="1.10.10.10">
    <property type="entry name" value="Winged helix-like DNA-binding domain superfamily/Winged helix DNA-binding domain"/>
    <property type="match status" value="1"/>
</dbReference>
<dbReference type="OMA" id="CNCITAS"/>
<dbReference type="PANTHER" id="PTHR23155:SF1228">
    <property type="entry name" value="NB-ARC DOMAIN CONTAINING PROTEIN, EXPRESSED"/>
    <property type="match status" value="1"/>
</dbReference>
<dbReference type="InterPro" id="IPR041118">
    <property type="entry name" value="Rx_N"/>
</dbReference>
<dbReference type="GO" id="GO:0043531">
    <property type="term" value="F:ADP binding"/>
    <property type="evidence" value="ECO:0007669"/>
    <property type="project" value="InterPro"/>
</dbReference>
<comment type="similarity">
    <text evidence="1">Belongs to the disease resistance NB-LRR family.</text>
</comment>
<evidence type="ECO:0000256" key="6">
    <source>
        <dbReference type="ARBA" id="ARBA00023054"/>
    </source>
</evidence>
<evidence type="ECO:0000259" key="10">
    <source>
        <dbReference type="Pfam" id="PF23598"/>
    </source>
</evidence>
<protein>
    <submittedName>
        <fullName evidence="11">Uncharacterized protein</fullName>
    </submittedName>
</protein>
<dbReference type="Gene3D" id="3.40.50.300">
    <property type="entry name" value="P-loop containing nucleotide triphosphate hydrolases"/>
    <property type="match status" value="1"/>
</dbReference>
<keyword evidence="3" id="KW-0677">Repeat</keyword>
<dbReference type="InterPro" id="IPR058922">
    <property type="entry name" value="WHD_DRP"/>
</dbReference>
<gene>
    <name evidence="11" type="ORF">SEVIR_2G042500v2</name>
</gene>
<dbReference type="InterPro" id="IPR027417">
    <property type="entry name" value="P-loop_NTPase"/>
</dbReference>
<keyword evidence="5" id="KW-0611">Plant defense</keyword>
<dbReference type="PRINTS" id="PR00364">
    <property type="entry name" value="DISEASERSIST"/>
</dbReference>
<evidence type="ECO:0000313" key="12">
    <source>
        <dbReference type="Proteomes" id="UP000298652"/>
    </source>
</evidence>
<dbReference type="InterPro" id="IPR032675">
    <property type="entry name" value="LRR_dom_sf"/>
</dbReference>
<proteinExistence type="inferred from homology"/>
<organism evidence="11 12">
    <name type="scientific">Setaria viridis</name>
    <name type="common">Green bristlegrass</name>
    <name type="synonym">Setaria italica subsp. viridis</name>
    <dbReference type="NCBI Taxonomy" id="4556"/>
    <lineage>
        <taxon>Eukaryota</taxon>
        <taxon>Viridiplantae</taxon>
        <taxon>Streptophyta</taxon>
        <taxon>Embryophyta</taxon>
        <taxon>Tracheophyta</taxon>
        <taxon>Spermatophyta</taxon>
        <taxon>Magnoliopsida</taxon>
        <taxon>Liliopsida</taxon>
        <taxon>Poales</taxon>
        <taxon>Poaceae</taxon>
        <taxon>PACMAD clade</taxon>
        <taxon>Panicoideae</taxon>
        <taxon>Panicodae</taxon>
        <taxon>Paniceae</taxon>
        <taxon>Cenchrinae</taxon>
        <taxon>Setaria</taxon>
    </lineage>
</organism>
<dbReference type="Proteomes" id="UP000298652">
    <property type="component" value="Chromosome 2"/>
</dbReference>
<dbReference type="GO" id="GO:0009626">
    <property type="term" value="P:plant-type hypersensitive response"/>
    <property type="evidence" value="ECO:0007669"/>
    <property type="project" value="UniProtKB-ARBA"/>
</dbReference>
<evidence type="ECO:0000256" key="4">
    <source>
        <dbReference type="ARBA" id="ARBA00022741"/>
    </source>
</evidence>
<reference evidence="11" key="1">
    <citation type="submission" date="2019-03" db="EMBL/GenBank/DDBJ databases">
        <title>WGS assembly of Setaria viridis.</title>
        <authorList>
            <person name="Huang P."/>
            <person name="Jenkins J."/>
            <person name="Grimwood J."/>
            <person name="Barry K."/>
            <person name="Healey A."/>
            <person name="Mamidi S."/>
            <person name="Sreedasyam A."/>
            <person name="Shu S."/>
            <person name="Feldman M."/>
            <person name="Wu J."/>
            <person name="Yu Y."/>
            <person name="Chen C."/>
            <person name="Johnson J."/>
            <person name="Rokhsar D."/>
            <person name="Baxter I."/>
            <person name="Schmutz J."/>
            <person name="Brutnell T."/>
            <person name="Kellogg E."/>
        </authorList>
    </citation>
    <scope>NUCLEOTIDE SEQUENCE [LARGE SCALE GENOMIC DNA]</scope>
</reference>
<dbReference type="Pfam" id="PF23559">
    <property type="entry name" value="WHD_DRP"/>
    <property type="match status" value="1"/>
</dbReference>
<keyword evidence="4" id="KW-0547">Nucleotide-binding</keyword>
<evidence type="ECO:0000259" key="7">
    <source>
        <dbReference type="Pfam" id="PF00931"/>
    </source>
</evidence>
<accession>A0A4U6VZM1</accession>
<dbReference type="InterPro" id="IPR044974">
    <property type="entry name" value="Disease_R_plants"/>
</dbReference>